<proteinExistence type="inferred from homology"/>
<dbReference type="InterPro" id="IPR036812">
    <property type="entry name" value="NAD(P)_OxRdtase_dom_sf"/>
</dbReference>
<protein>
    <submittedName>
        <fullName evidence="5">Diketogulonate reductase-like aldo/keto reductase</fullName>
    </submittedName>
</protein>
<keyword evidence="3" id="KW-0560">Oxidoreductase</keyword>
<evidence type="ECO:0000259" key="4">
    <source>
        <dbReference type="Pfam" id="PF00248"/>
    </source>
</evidence>
<evidence type="ECO:0000313" key="6">
    <source>
        <dbReference type="Proteomes" id="UP001223079"/>
    </source>
</evidence>
<accession>A0ABT9YSP6</accession>
<dbReference type="RefSeq" id="WP_307121565.1">
    <property type="nucleotide sequence ID" value="NZ_JAUSTM010000007.1"/>
</dbReference>
<dbReference type="SUPFAM" id="SSF51430">
    <property type="entry name" value="NAD(P)-linked oxidoreductase"/>
    <property type="match status" value="1"/>
</dbReference>
<evidence type="ECO:0000313" key="5">
    <source>
        <dbReference type="EMBL" id="MDQ0222363.1"/>
    </source>
</evidence>
<dbReference type="Gene3D" id="3.20.20.100">
    <property type="entry name" value="NADP-dependent oxidoreductase domain"/>
    <property type="match status" value="1"/>
</dbReference>
<dbReference type="PANTHER" id="PTHR43827">
    <property type="entry name" value="2,5-DIKETO-D-GLUCONIC ACID REDUCTASE"/>
    <property type="match status" value="1"/>
</dbReference>
<dbReference type="InterPro" id="IPR020471">
    <property type="entry name" value="AKR"/>
</dbReference>
<dbReference type="PANTHER" id="PTHR43827:SF3">
    <property type="entry name" value="NADP-DEPENDENT OXIDOREDUCTASE DOMAIN-CONTAINING PROTEIN"/>
    <property type="match status" value="1"/>
</dbReference>
<keyword evidence="6" id="KW-1185">Reference proteome</keyword>
<keyword evidence="2" id="KW-0521">NADP</keyword>
<evidence type="ECO:0000256" key="2">
    <source>
        <dbReference type="ARBA" id="ARBA00022857"/>
    </source>
</evidence>
<dbReference type="Proteomes" id="UP001223079">
    <property type="component" value="Unassembled WGS sequence"/>
</dbReference>
<comment type="similarity">
    <text evidence="1">Belongs to the aldo/keto reductase family.</text>
</comment>
<dbReference type="EMBL" id="JAUSTM010000007">
    <property type="protein sequence ID" value="MDQ0222363.1"/>
    <property type="molecule type" value="Genomic_DNA"/>
</dbReference>
<organism evidence="5 6">
    <name type="scientific">Streptococcus moroccensis</name>
    <dbReference type="NCBI Taxonomy" id="1451356"/>
    <lineage>
        <taxon>Bacteria</taxon>
        <taxon>Bacillati</taxon>
        <taxon>Bacillota</taxon>
        <taxon>Bacilli</taxon>
        <taxon>Lactobacillales</taxon>
        <taxon>Streptococcaceae</taxon>
        <taxon>Streptococcus</taxon>
    </lineage>
</organism>
<dbReference type="Pfam" id="PF00248">
    <property type="entry name" value="Aldo_ket_red"/>
    <property type="match status" value="1"/>
</dbReference>
<feature type="domain" description="NADP-dependent oxidoreductase" evidence="4">
    <location>
        <begin position="2"/>
        <end position="61"/>
    </location>
</feature>
<evidence type="ECO:0000256" key="1">
    <source>
        <dbReference type="ARBA" id="ARBA00007905"/>
    </source>
</evidence>
<name>A0ABT9YSP6_9STRE</name>
<sequence length="69" mass="8213">MIKELAEKYGKSSAQIILRWQLQAGFIAIPGSSNPDHIAENYDIFDFELSKKDMQRIRELDQHERYENW</sequence>
<dbReference type="InterPro" id="IPR023210">
    <property type="entry name" value="NADP_OxRdtase_dom"/>
</dbReference>
<reference evidence="5 6" key="1">
    <citation type="submission" date="2023-07" db="EMBL/GenBank/DDBJ databases">
        <title>Genomic Encyclopedia of Type Strains, Phase IV (KMG-IV): sequencing the most valuable type-strain genomes for metagenomic binning, comparative biology and taxonomic classification.</title>
        <authorList>
            <person name="Goeker M."/>
        </authorList>
    </citation>
    <scope>NUCLEOTIDE SEQUENCE [LARGE SCALE GENOMIC DNA]</scope>
    <source>
        <strain evidence="5 6">DSM 105143</strain>
    </source>
</reference>
<evidence type="ECO:0000256" key="3">
    <source>
        <dbReference type="ARBA" id="ARBA00023002"/>
    </source>
</evidence>
<comment type="caution">
    <text evidence="5">The sequence shown here is derived from an EMBL/GenBank/DDBJ whole genome shotgun (WGS) entry which is preliminary data.</text>
</comment>
<gene>
    <name evidence="5" type="ORF">J2S23_000915</name>
</gene>